<protein>
    <submittedName>
        <fullName evidence="1">Fur family transcriptional regulator</fullName>
    </submittedName>
</protein>
<keyword evidence="1" id="KW-0614">Plasmid</keyword>
<accession>A0A6I6YVQ9</accession>
<reference evidence="1 4" key="3">
    <citation type="submission" date="2019-07" db="EMBL/GenBank/DDBJ databases">
        <authorList>
            <person name="Yu W.S."/>
            <person name="Cheong H.-M."/>
            <person name="Choi Y."/>
            <person name="Hwang K.J."/>
            <person name="Jung K."/>
            <person name="Lee S."/>
            <person name="Choi C."/>
        </authorList>
    </citation>
    <scope>NUCLEOTIDE SEQUENCE [LARGE SCALE GENOMIC DNA]</scope>
    <source>
        <strain evidence="1 4">NCCP 15909</strain>
        <plasmid evidence="1 4">unnamed1</plasmid>
    </source>
</reference>
<organism evidence="2 3">
    <name type="scientific">Bacillus pacificus</name>
    <dbReference type="NCBI Taxonomy" id="2026187"/>
    <lineage>
        <taxon>Bacteria</taxon>
        <taxon>Bacillati</taxon>
        <taxon>Bacillota</taxon>
        <taxon>Bacilli</taxon>
        <taxon>Bacillales</taxon>
        <taxon>Bacillaceae</taxon>
        <taxon>Bacillus</taxon>
        <taxon>Bacillus cereus group</taxon>
    </lineage>
</organism>
<evidence type="ECO:0000313" key="2">
    <source>
        <dbReference type="EMBL" id="SMD63343.1"/>
    </source>
</evidence>
<reference evidence="3" key="1">
    <citation type="submission" date="2017-04" db="EMBL/GenBank/DDBJ databases">
        <authorList>
            <person name="Criscuolo A."/>
        </authorList>
    </citation>
    <scope>NUCLEOTIDE SEQUENCE [LARGE SCALE GENOMIC DNA]</scope>
</reference>
<dbReference type="InterPro" id="IPR029055">
    <property type="entry name" value="Ntn_hydrolases_N"/>
</dbReference>
<dbReference type="EMBL" id="FWZB01000016">
    <property type="protein sequence ID" value="SMD63343.1"/>
    <property type="molecule type" value="Genomic_DNA"/>
</dbReference>
<dbReference type="AlphaFoldDB" id="A0A1Y5YR98"/>
<dbReference type="Gene3D" id="3.60.20.10">
    <property type="entry name" value="Glutamine Phosphoribosylpyrophosphate, subunit 1, domain 1"/>
    <property type="match status" value="1"/>
</dbReference>
<proteinExistence type="predicted"/>
<accession>A0A1Y5YR98</accession>
<dbReference type="Proteomes" id="UP000464796">
    <property type="component" value="Plasmid unnamed1"/>
</dbReference>
<dbReference type="RefSeq" id="WP_000215994.1">
    <property type="nucleotide sequence ID" value="NZ_CP099451.1"/>
</dbReference>
<dbReference type="SUPFAM" id="SSF56235">
    <property type="entry name" value="N-terminal nucleophile aminohydrolases (Ntn hydrolases)"/>
    <property type="match status" value="1"/>
</dbReference>
<name>A0A1Y5YR98_9BACI</name>
<sequence>MTVIIGGIFENYVQISADRRRSIFNGKEFSHSIEEWANKIIQLSDHIVLAALGDVEATVKSKKRLMQVFQQNPNISLGELVEESQSIFREELMNRKKEYAEELHKKKSFICRVFSKKKPLEEIKVNAAYLIGGFDHDKNEPFLYVFGNINNYKLKDLKAPHFVPLGECMDEIRNRLEERLHVNISLGMCMKEFGEEIKFAASKKQSVNENVYHCTITKKGITFRETPPKPAI</sequence>
<keyword evidence="4" id="KW-1185">Reference proteome</keyword>
<dbReference type="Proteomes" id="UP000194499">
    <property type="component" value="Unassembled WGS sequence"/>
</dbReference>
<evidence type="ECO:0000313" key="3">
    <source>
        <dbReference type="Proteomes" id="UP000194499"/>
    </source>
</evidence>
<dbReference type="EMBL" id="CP041978">
    <property type="protein sequence ID" value="QHH87506.1"/>
    <property type="molecule type" value="Genomic_DNA"/>
</dbReference>
<geneLocation type="plasmid" evidence="1 4">
    <name>unnamed1</name>
</geneLocation>
<reference evidence="2" key="2">
    <citation type="submission" date="2017-04" db="EMBL/GenBank/DDBJ databases">
        <authorList>
            <person name="Afonso C.L."/>
            <person name="Miller P.J."/>
            <person name="Scott M.A."/>
            <person name="Spackman E."/>
            <person name="Goraichik I."/>
            <person name="Dimitrov K.M."/>
            <person name="Suarez D.L."/>
            <person name="Swayne D.E."/>
        </authorList>
    </citation>
    <scope>NUCLEOTIDE SEQUENCE [LARGE SCALE GENOMIC DNA]</scope>
    <source>
        <strain evidence="2">16-00191</strain>
    </source>
</reference>
<evidence type="ECO:0000313" key="4">
    <source>
        <dbReference type="Proteomes" id="UP000464796"/>
    </source>
</evidence>
<evidence type="ECO:0000313" key="1">
    <source>
        <dbReference type="EMBL" id="QHH87506.1"/>
    </source>
</evidence>
<gene>
    <name evidence="2" type="ORF">BACERE00191_00198</name>
    <name evidence="1" type="ORF">FPL01_00425</name>
</gene>